<dbReference type="AlphaFoldDB" id="W7XJW9"/>
<name>W7XJW9_TETTS</name>
<keyword evidence="1" id="KW-1133">Transmembrane helix</keyword>
<evidence type="ECO:0000313" key="3">
    <source>
        <dbReference type="Proteomes" id="UP000009168"/>
    </source>
</evidence>
<gene>
    <name evidence="2" type="ORF">TTHERM_000371169</name>
</gene>
<proteinExistence type="predicted"/>
<sequence>MQLYIFIYQELIQIFYRKNKKIFIQVFLFYCYFLHNIMYFNFLLRLLWNQLGILLILDCFFAYSVILNKQVSKICLETVFYFYSYNSVFEHLQHSKVDNLIWQKILSLKFLKHFWLFQLDFQNFTHNKLQSRLCFW</sequence>
<feature type="transmembrane region" description="Helical" evidence="1">
    <location>
        <begin position="22"/>
        <end position="40"/>
    </location>
</feature>
<dbReference type="RefSeq" id="XP_012651454.1">
    <property type="nucleotide sequence ID" value="XM_012796000.1"/>
</dbReference>
<feature type="transmembrane region" description="Helical" evidence="1">
    <location>
        <begin position="46"/>
        <end position="66"/>
    </location>
</feature>
<dbReference type="KEGG" id="tet:TTHERM_000371169"/>
<accession>W7XJW9</accession>
<dbReference type="InParanoid" id="W7XJW9"/>
<organism evidence="2 3">
    <name type="scientific">Tetrahymena thermophila (strain SB210)</name>
    <dbReference type="NCBI Taxonomy" id="312017"/>
    <lineage>
        <taxon>Eukaryota</taxon>
        <taxon>Sar</taxon>
        <taxon>Alveolata</taxon>
        <taxon>Ciliophora</taxon>
        <taxon>Intramacronucleata</taxon>
        <taxon>Oligohymenophorea</taxon>
        <taxon>Hymenostomatida</taxon>
        <taxon>Tetrahymenina</taxon>
        <taxon>Tetrahymenidae</taxon>
        <taxon>Tetrahymena</taxon>
    </lineage>
</organism>
<dbReference type="EMBL" id="GG662821">
    <property type="protein sequence ID" value="EWS76016.1"/>
    <property type="molecule type" value="Genomic_DNA"/>
</dbReference>
<protein>
    <submittedName>
        <fullName evidence="2">Transmembrane protein, putative</fullName>
    </submittedName>
</protein>
<dbReference type="Proteomes" id="UP000009168">
    <property type="component" value="Unassembled WGS sequence"/>
</dbReference>
<reference evidence="3" key="1">
    <citation type="journal article" date="2006" name="PLoS Biol.">
        <title>Macronuclear genome sequence of the ciliate Tetrahymena thermophila, a model eukaryote.</title>
        <authorList>
            <person name="Eisen J.A."/>
            <person name="Coyne R.S."/>
            <person name="Wu M."/>
            <person name="Wu D."/>
            <person name="Thiagarajan M."/>
            <person name="Wortman J.R."/>
            <person name="Badger J.H."/>
            <person name="Ren Q."/>
            <person name="Amedeo P."/>
            <person name="Jones K.M."/>
            <person name="Tallon L.J."/>
            <person name="Delcher A.L."/>
            <person name="Salzberg S.L."/>
            <person name="Silva J.C."/>
            <person name="Haas B.J."/>
            <person name="Majoros W.H."/>
            <person name="Farzad M."/>
            <person name="Carlton J.M."/>
            <person name="Smith R.K. Jr."/>
            <person name="Garg J."/>
            <person name="Pearlman R.E."/>
            <person name="Karrer K.M."/>
            <person name="Sun L."/>
            <person name="Manning G."/>
            <person name="Elde N.C."/>
            <person name="Turkewitz A.P."/>
            <person name="Asai D.J."/>
            <person name="Wilkes D.E."/>
            <person name="Wang Y."/>
            <person name="Cai H."/>
            <person name="Collins K."/>
            <person name="Stewart B.A."/>
            <person name="Lee S.R."/>
            <person name="Wilamowska K."/>
            <person name="Weinberg Z."/>
            <person name="Ruzzo W.L."/>
            <person name="Wloga D."/>
            <person name="Gaertig J."/>
            <person name="Frankel J."/>
            <person name="Tsao C.-C."/>
            <person name="Gorovsky M.A."/>
            <person name="Keeling P.J."/>
            <person name="Waller R.F."/>
            <person name="Patron N.J."/>
            <person name="Cherry J.M."/>
            <person name="Stover N.A."/>
            <person name="Krieger C.J."/>
            <person name="del Toro C."/>
            <person name="Ryder H.F."/>
            <person name="Williamson S.C."/>
            <person name="Barbeau R.A."/>
            <person name="Hamilton E.P."/>
            <person name="Orias E."/>
        </authorList>
    </citation>
    <scope>NUCLEOTIDE SEQUENCE [LARGE SCALE GENOMIC DNA]</scope>
    <source>
        <strain evidence="3">SB210</strain>
    </source>
</reference>
<evidence type="ECO:0000256" key="1">
    <source>
        <dbReference type="SAM" id="Phobius"/>
    </source>
</evidence>
<keyword evidence="1" id="KW-0472">Membrane</keyword>
<evidence type="ECO:0000313" key="2">
    <source>
        <dbReference type="EMBL" id="EWS76016.1"/>
    </source>
</evidence>
<dbReference type="GeneID" id="24438638"/>
<keyword evidence="3" id="KW-1185">Reference proteome</keyword>
<keyword evidence="1 2" id="KW-0812">Transmembrane</keyword>